<protein>
    <submittedName>
        <fullName evidence="2">Right-handed parallel beta-helix repeat-containing protein</fullName>
    </submittedName>
</protein>
<comment type="caution">
    <text evidence="2">The sequence shown here is derived from an EMBL/GenBank/DDBJ whole genome shotgun (WGS) entry which is preliminary data.</text>
</comment>
<dbReference type="SMART" id="SM00710">
    <property type="entry name" value="PbH1"/>
    <property type="match status" value="4"/>
</dbReference>
<feature type="domain" description="Right handed beta helix" evidence="1">
    <location>
        <begin position="188"/>
        <end position="276"/>
    </location>
</feature>
<sequence length="687" mass="75580">MNKFTLLFFFLFTHFVCSGTNFYIKQGNSTSNNGLTPATAVGLNSTGAIPNAVLSTIQPGDFIYLIGTFTNPSYTANSPAGVPVDDPRFWHGENTVRISNLNGSAGRYITLKPYDSTTLLKGDGGNILRIQNSSYLRIDGFTVQGEVDNLPLSVANALQFVYILGSASNLLDPTPAEIHYRDQDCISNCTPGLVVDGEVYSSLNPNQVYRPTYYDTRGMYLSDVNHIDIVNNHIHHMPGGGLRVSDCEDILIEGNEINDCSRRSSGGTHGLVVTKATSTRTGDDYRISLLRNLVHHNYNEQYSWAPDKTVITPHIDEGKGISLQRNQTVPGVNWDNGRILIANNICYYNGYSGIHSNDGNRIDIVNNSCYFNSYTGSITIGGTNPNGGNIGISISGGTGHKIVNNIVVIDNNMTRSPISTDITTPGAMIVKNNIIYGTTGAVGTDLNIDAIQENTQMVSPQFTNQNAFDFTLVGTSPAIDNAFVAPYVPTVDYYGNARTTPDIGAVEFQSALAVDLLDFSGQATEEGNLVTWSTAMEMKNNYFEVEQSTNVKDWRSLGRVSSKGNSQAAQRYRFQHKNVTSKINYYRLKIVDTDEKYELSKVVSVINERTQKLLVYPNPFSQSIWLEGVEAGDMIHIFDETGKAVRTVRMDIVTDNRFKLDTSALQANKLYFLKTGNTVSKLLKQLN</sequence>
<reference evidence="2 3" key="1">
    <citation type="submission" date="2021-03" db="EMBL/GenBank/DDBJ databases">
        <title>Fibrella sp. HMF5405 genome sequencing and assembly.</title>
        <authorList>
            <person name="Kang H."/>
            <person name="Kim H."/>
            <person name="Bae S."/>
            <person name="Joh K."/>
        </authorList>
    </citation>
    <scope>NUCLEOTIDE SEQUENCE [LARGE SCALE GENOMIC DNA]</scope>
    <source>
        <strain evidence="2 3">HMF5405</strain>
    </source>
</reference>
<evidence type="ECO:0000313" key="3">
    <source>
        <dbReference type="Proteomes" id="UP000664628"/>
    </source>
</evidence>
<evidence type="ECO:0000313" key="2">
    <source>
        <dbReference type="EMBL" id="MBO0951546.1"/>
    </source>
</evidence>
<dbReference type="InterPro" id="IPR011050">
    <property type="entry name" value="Pectin_lyase_fold/virulence"/>
</dbReference>
<dbReference type="Gene3D" id="2.160.20.10">
    <property type="entry name" value="Single-stranded right-handed beta-helix, Pectin lyase-like"/>
    <property type="match status" value="1"/>
</dbReference>
<dbReference type="RefSeq" id="WP_207331498.1">
    <property type="nucleotide sequence ID" value="NZ_JAFMYW010000008.1"/>
</dbReference>
<dbReference type="SUPFAM" id="SSF51126">
    <property type="entry name" value="Pectin lyase-like"/>
    <property type="match status" value="1"/>
</dbReference>
<keyword evidence="3" id="KW-1185">Reference proteome</keyword>
<dbReference type="Pfam" id="PF13229">
    <property type="entry name" value="Beta_helix"/>
    <property type="match status" value="1"/>
</dbReference>
<accession>A0ABS3JNG2</accession>
<dbReference type="InterPro" id="IPR039448">
    <property type="entry name" value="Beta_helix"/>
</dbReference>
<dbReference type="InterPro" id="IPR006626">
    <property type="entry name" value="PbH1"/>
</dbReference>
<organism evidence="2 3">
    <name type="scientific">Fibrella forsythiae</name>
    <dbReference type="NCBI Taxonomy" id="2817061"/>
    <lineage>
        <taxon>Bacteria</taxon>
        <taxon>Pseudomonadati</taxon>
        <taxon>Bacteroidota</taxon>
        <taxon>Cytophagia</taxon>
        <taxon>Cytophagales</taxon>
        <taxon>Spirosomataceae</taxon>
        <taxon>Fibrella</taxon>
    </lineage>
</organism>
<dbReference type="Proteomes" id="UP000664628">
    <property type="component" value="Unassembled WGS sequence"/>
</dbReference>
<gene>
    <name evidence="2" type="ORF">J2I46_23380</name>
</gene>
<name>A0ABS3JNG2_9BACT</name>
<proteinExistence type="predicted"/>
<evidence type="ECO:0000259" key="1">
    <source>
        <dbReference type="Pfam" id="PF13229"/>
    </source>
</evidence>
<dbReference type="EMBL" id="JAFMYW010000008">
    <property type="protein sequence ID" value="MBO0951546.1"/>
    <property type="molecule type" value="Genomic_DNA"/>
</dbReference>
<dbReference type="InterPro" id="IPR012334">
    <property type="entry name" value="Pectin_lyas_fold"/>
</dbReference>